<dbReference type="Pfam" id="PF11905">
    <property type="entry name" value="DUF3425"/>
    <property type="match status" value="1"/>
</dbReference>
<evidence type="ECO:0000313" key="3">
    <source>
        <dbReference type="EMBL" id="KAH6886912.1"/>
    </source>
</evidence>
<evidence type="ECO:0000259" key="2">
    <source>
        <dbReference type="PROSITE" id="PS00036"/>
    </source>
</evidence>
<sequence length="412" mass="46735">MAHGSSSETSQQRRRQNALAQRNYRARQKERRRILEHVALAGLILPSPLEVSCTNNSEETYSQPPSQRNHHRGRAARPTQRVRNAVSSAKVDTSFHPLDFASGFTASDFFSCIGSYPERERHNFFMLMTKELFGVRDIIKYGLIYLGYPVTSSLYNSAMRLPMSQWLEDVQQSLGDVDFTAAVKAGISVFGKLNVPSAHNSRIHEIVASPICRDRVDVATDCILLSRISFVSAVFMNARHLGIPWRDLISFESESPFCRLRKQLILRDSFENDAPGVENTGQAARIRLAFWDYLRGIQSDLAPTDVQLTVPHHPTLDTIPWPGFRSKVIAAVHSDPPSIDREDFCLDLLNDGLRCWGFANGDSLPSAAPWDARNWEAAPWFLEKWEHLTDGRDGEEWKTSAWWWSMCARTNV</sequence>
<proteinExistence type="predicted"/>
<dbReference type="AlphaFoldDB" id="A0A9P8W1V7"/>
<dbReference type="CDD" id="cd14688">
    <property type="entry name" value="bZIP_YAP"/>
    <property type="match status" value="1"/>
</dbReference>
<reference evidence="3 4" key="1">
    <citation type="journal article" date="2021" name="Nat. Commun.">
        <title>Genetic determinants of endophytism in the Arabidopsis root mycobiome.</title>
        <authorList>
            <person name="Mesny F."/>
            <person name="Miyauchi S."/>
            <person name="Thiergart T."/>
            <person name="Pickel B."/>
            <person name="Atanasova L."/>
            <person name="Karlsson M."/>
            <person name="Huettel B."/>
            <person name="Barry K.W."/>
            <person name="Haridas S."/>
            <person name="Chen C."/>
            <person name="Bauer D."/>
            <person name="Andreopoulos W."/>
            <person name="Pangilinan J."/>
            <person name="LaButti K."/>
            <person name="Riley R."/>
            <person name="Lipzen A."/>
            <person name="Clum A."/>
            <person name="Drula E."/>
            <person name="Henrissat B."/>
            <person name="Kohler A."/>
            <person name="Grigoriev I.V."/>
            <person name="Martin F.M."/>
            <person name="Hacquard S."/>
        </authorList>
    </citation>
    <scope>NUCLEOTIDE SEQUENCE [LARGE SCALE GENOMIC DNA]</scope>
    <source>
        <strain evidence="3 4">MPI-CAGE-CH-0241</strain>
    </source>
</reference>
<dbReference type="PANTHER" id="PTHR38116">
    <property type="entry name" value="CHROMOSOME 7, WHOLE GENOME SHOTGUN SEQUENCE"/>
    <property type="match status" value="1"/>
</dbReference>
<name>A0A9P8W1V7_9HYPO</name>
<keyword evidence="4" id="KW-1185">Reference proteome</keyword>
<feature type="compositionally biased region" description="Polar residues" evidence="1">
    <location>
        <begin position="54"/>
        <end position="67"/>
    </location>
</feature>
<dbReference type="InterPro" id="IPR004827">
    <property type="entry name" value="bZIP"/>
</dbReference>
<feature type="domain" description="BZIP" evidence="2">
    <location>
        <begin position="13"/>
        <end position="27"/>
    </location>
</feature>
<dbReference type="OrthoDB" id="2245989at2759"/>
<gene>
    <name evidence="3" type="ORF">B0T10DRAFT_490484</name>
</gene>
<protein>
    <recommendedName>
        <fullName evidence="2">BZIP domain-containing protein</fullName>
    </recommendedName>
</protein>
<dbReference type="EMBL" id="JAGPYM010000015">
    <property type="protein sequence ID" value="KAH6886912.1"/>
    <property type="molecule type" value="Genomic_DNA"/>
</dbReference>
<accession>A0A9P8W1V7</accession>
<dbReference type="InterPro" id="IPR021833">
    <property type="entry name" value="DUF3425"/>
</dbReference>
<dbReference type="PANTHER" id="PTHR38116:SF9">
    <property type="entry name" value="BZIP DOMAIN-CONTAINING PROTEIN"/>
    <property type="match status" value="1"/>
</dbReference>
<feature type="region of interest" description="Disordered" evidence="1">
    <location>
        <begin position="54"/>
        <end position="83"/>
    </location>
</feature>
<feature type="region of interest" description="Disordered" evidence="1">
    <location>
        <begin position="1"/>
        <end position="26"/>
    </location>
</feature>
<evidence type="ECO:0000256" key="1">
    <source>
        <dbReference type="SAM" id="MobiDB-lite"/>
    </source>
</evidence>
<evidence type="ECO:0000313" key="4">
    <source>
        <dbReference type="Proteomes" id="UP000777438"/>
    </source>
</evidence>
<dbReference type="Proteomes" id="UP000777438">
    <property type="component" value="Unassembled WGS sequence"/>
</dbReference>
<dbReference type="PROSITE" id="PS00036">
    <property type="entry name" value="BZIP_BASIC"/>
    <property type="match status" value="1"/>
</dbReference>
<comment type="caution">
    <text evidence="3">The sequence shown here is derived from an EMBL/GenBank/DDBJ whole genome shotgun (WGS) entry which is preliminary data.</text>
</comment>
<feature type="compositionally biased region" description="Polar residues" evidence="1">
    <location>
        <begin position="1"/>
        <end position="10"/>
    </location>
</feature>
<organism evidence="3 4">
    <name type="scientific">Thelonectria olida</name>
    <dbReference type="NCBI Taxonomy" id="1576542"/>
    <lineage>
        <taxon>Eukaryota</taxon>
        <taxon>Fungi</taxon>
        <taxon>Dikarya</taxon>
        <taxon>Ascomycota</taxon>
        <taxon>Pezizomycotina</taxon>
        <taxon>Sordariomycetes</taxon>
        <taxon>Hypocreomycetidae</taxon>
        <taxon>Hypocreales</taxon>
        <taxon>Nectriaceae</taxon>
        <taxon>Thelonectria</taxon>
    </lineage>
</organism>
<dbReference type="GO" id="GO:0003700">
    <property type="term" value="F:DNA-binding transcription factor activity"/>
    <property type="evidence" value="ECO:0007669"/>
    <property type="project" value="InterPro"/>
</dbReference>